<feature type="region of interest" description="Disordered" evidence="1">
    <location>
        <begin position="114"/>
        <end position="133"/>
    </location>
</feature>
<comment type="caution">
    <text evidence="3">The sequence shown here is derived from an EMBL/GenBank/DDBJ whole genome shotgun (WGS) entry which is preliminary data.</text>
</comment>
<proteinExistence type="predicted"/>
<reference evidence="3 4" key="1">
    <citation type="submission" date="2016-09" db="EMBL/GenBank/DDBJ databases">
        <title>Aspergillus awamori IFM 58123T.</title>
        <authorList>
            <person name="Kusuya Y."/>
            <person name="Shimizu M."/>
            <person name="Takahashi H."/>
            <person name="Yaguchi T."/>
        </authorList>
    </citation>
    <scope>NUCLEOTIDE SEQUENCE [LARGE SCALE GENOMIC DNA]</scope>
    <source>
        <strain evidence="3 4">IFM 58123</strain>
    </source>
</reference>
<dbReference type="AlphaFoldDB" id="A0A401KXN7"/>
<dbReference type="Proteomes" id="UP000286921">
    <property type="component" value="Unassembled WGS sequence"/>
</dbReference>
<dbReference type="Pfam" id="PF20162">
    <property type="entry name" value="Etd1"/>
    <property type="match status" value="1"/>
</dbReference>
<feature type="compositionally biased region" description="Polar residues" evidence="1">
    <location>
        <begin position="706"/>
        <end position="720"/>
    </location>
</feature>
<feature type="compositionally biased region" description="Basic residues" evidence="1">
    <location>
        <begin position="243"/>
        <end position="257"/>
    </location>
</feature>
<evidence type="ECO:0000313" key="3">
    <source>
        <dbReference type="EMBL" id="GCB24021.1"/>
    </source>
</evidence>
<feature type="region of interest" description="Disordered" evidence="1">
    <location>
        <begin position="653"/>
        <end position="726"/>
    </location>
</feature>
<feature type="region of interest" description="Disordered" evidence="1">
    <location>
        <begin position="149"/>
        <end position="188"/>
    </location>
</feature>
<keyword evidence="2" id="KW-0812">Transmembrane</keyword>
<accession>A0A401KXN7</accession>
<feature type="compositionally biased region" description="Polar residues" evidence="1">
    <location>
        <begin position="954"/>
        <end position="970"/>
    </location>
</feature>
<feature type="region of interest" description="Disordered" evidence="1">
    <location>
        <begin position="548"/>
        <end position="567"/>
    </location>
</feature>
<feature type="compositionally biased region" description="Polar residues" evidence="1">
    <location>
        <begin position="818"/>
        <end position="827"/>
    </location>
</feature>
<name>A0A401KXN7_ASPAW</name>
<keyword evidence="4" id="KW-1185">Reference proteome</keyword>
<evidence type="ECO:0000256" key="1">
    <source>
        <dbReference type="SAM" id="MobiDB-lite"/>
    </source>
</evidence>
<dbReference type="EMBL" id="BDHI01000015">
    <property type="protein sequence ID" value="GCB24021.1"/>
    <property type="molecule type" value="Genomic_DNA"/>
</dbReference>
<feature type="region of interest" description="Disordered" evidence="1">
    <location>
        <begin position="934"/>
        <end position="1004"/>
    </location>
</feature>
<dbReference type="GO" id="GO:1902412">
    <property type="term" value="P:regulation of mitotic cytokinesis"/>
    <property type="evidence" value="ECO:0007669"/>
    <property type="project" value="InterPro"/>
</dbReference>
<feature type="region of interest" description="Disordered" evidence="1">
    <location>
        <begin position="760"/>
        <end position="834"/>
    </location>
</feature>
<feature type="compositionally biased region" description="Pro residues" evidence="1">
    <location>
        <begin position="224"/>
        <end position="236"/>
    </location>
</feature>
<evidence type="ECO:0000313" key="4">
    <source>
        <dbReference type="Proteomes" id="UP000286921"/>
    </source>
</evidence>
<feature type="region of interest" description="Disordered" evidence="1">
    <location>
        <begin position="377"/>
        <end position="446"/>
    </location>
</feature>
<keyword evidence="2" id="KW-0472">Membrane</keyword>
<feature type="region of interest" description="Disordered" evidence="1">
    <location>
        <begin position="212"/>
        <end position="293"/>
    </location>
</feature>
<feature type="transmembrane region" description="Helical" evidence="2">
    <location>
        <begin position="62"/>
        <end position="86"/>
    </location>
</feature>
<gene>
    <name evidence="3" type="ORF">AAWM_06906</name>
</gene>
<feature type="compositionally biased region" description="Low complexity" evidence="1">
    <location>
        <begin position="941"/>
        <end position="953"/>
    </location>
</feature>
<feature type="compositionally biased region" description="Basic and acidic residues" evidence="1">
    <location>
        <begin position="762"/>
        <end position="777"/>
    </location>
</feature>
<keyword evidence="2" id="KW-1133">Transmembrane helix</keyword>
<evidence type="ECO:0000256" key="2">
    <source>
        <dbReference type="SAM" id="Phobius"/>
    </source>
</evidence>
<dbReference type="InterPro" id="IPR045342">
    <property type="entry name" value="Etd1"/>
</dbReference>
<feature type="compositionally biased region" description="Polar residues" evidence="1">
    <location>
        <begin position="985"/>
        <end position="1004"/>
    </location>
</feature>
<organism evidence="3 4">
    <name type="scientific">Aspergillus awamori</name>
    <name type="common">Black koji mold</name>
    <dbReference type="NCBI Taxonomy" id="105351"/>
    <lineage>
        <taxon>Eukaryota</taxon>
        <taxon>Fungi</taxon>
        <taxon>Dikarya</taxon>
        <taxon>Ascomycota</taxon>
        <taxon>Pezizomycotina</taxon>
        <taxon>Eurotiomycetes</taxon>
        <taxon>Eurotiomycetidae</taxon>
        <taxon>Eurotiales</taxon>
        <taxon>Aspergillaceae</taxon>
        <taxon>Aspergillus</taxon>
    </lineage>
</organism>
<dbReference type="GO" id="GO:0005096">
    <property type="term" value="F:GTPase activator activity"/>
    <property type="evidence" value="ECO:0007669"/>
    <property type="project" value="InterPro"/>
</dbReference>
<protein>
    <submittedName>
        <fullName evidence="3">Uncharacterized protein</fullName>
    </submittedName>
</protein>
<sequence length="1097" mass="120129">MEHVSTVSFALCPIRSLLDRIRLVVHFAAATGPLPRADWEKQSACLRFRVLHVYKLSRLTGFFFFFFCIQLCAISTVGIAPSGFAFGRVDRSSSRPGRFRKKTLPLHDQCATATDNTASSSNANHVPTSPFTSVTAQSPLTAEFFRGSEDGAYDTSQPGEEKSRRKSSFAGVRLRRRGQTLTGPPKPVLENISLAAHIRRPSSSWVRRLSFQPEKRASCQTPVSPSPNTPGSPASPPASIQRRPNKLVKRPPSHHANSHSLSGIAPSSPLTPTAFRRPATSHQRSETLGHKATHSLNFEPSLILNPSASKPDIAAIGDDHVWRPYIDVSPEGLSERLARRFSTATRPKDQGLRRIVPNTETAPALLLATSIRGKQQTVEAGLDESTPSPSVQFRNPFEPSGNSSQQKELSLPPEESDRQNSPSLQDADPKSPPADTGAGDGGSFKNVPLVYSKRRATSTPLPALTKTEGTQVIPPHTQGRRNITDPNIFRRPTIAHNGAGSSLVSELMSPRRRAYPLYCQDYKQEMAHLRDIGSRPFTLDSVTLTRSQGTFRQRPKRHSIAASDPASTVIGSDDTHIFTSGDEDETDFLSDTAFDSIRTHITTSSGLGSYAPRIETIFDKDFPVNTLEGEPSNGHALETRGSLTSQSLGNCHCDSDADATPTPITMPGRIANSPPDMHEGDSNISFPSDLTDDEDSRSLVAALPGETTSPFTQVQSSTLSLKGEGSNCFRSETRQSYKYDSRSLTHEALDSCPKMNIFDWSEQPRSDREAAGSDGRPRTMHGKHTPDVRGSRAPGRKAPSTLHLRSQSVPVTRDPPTINEQRQTSGKFGTWGLGSKGVSEDWDSDFEFEDADETTTNESMKPSKTTPRRGMIVPQAIMERQASLHGQFGQVQELTLLVEELKRLRHQGSFLNIVRGPSSELWKEAEGIVNLATLDDDDHNNSNNNSPPGSPSSLTFSFDDSEGDSSNTNEPWKRVSDGSWGLSLSEHSNSRPTTSPSPDVTTKPNSVLDLIYQQRSSVDSAFADSHPPRPRKLPFDTQSLRDLVVRAGVVTRALKEVIRKAEGVTSEPRDTIHPSDPPFRRIFDQSSHNACLESYGK</sequence>